<dbReference type="AlphaFoldDB" id="A0A2G9ZJW5"/>
<proteinExistence type="predicted"/>
<sequence>MARIWYSVQGEGLGHAIRSAVIIKHLLPKHQLLITGCNQSFPFLREKFGSAVRKIEGYSFVFENNGINISQSLRRLLSAWPSLTGRNATRVLSLVKSFQPDLVISDFEPASHYATLFFNLPIISLDNIGILSECEKIPITSKYKILYNVTRQAIKLFNPFSDYYLIPSIVSLKPRRKNVFLFPPVLRPEILASQAVAGRHILVYQSTATNQALLPALKNISAHFLVYGLDQERREGNLVLRKFSEANFIEDLRCARAVIVSGGFTAISEALYYHKPILAWPIKNHFEQIFNGLALRQLGYGDWAENLDQETIRTFLAKIPIFEKKLANLPLWDNSELLTKLDFLIDKIASDGKKRFRPAKIFSAVEKIKQEAKRIIIKTF</sequence>
<evidence type="ECO:0000313" key="2">
    <source>
        <dbReference type="Proteomes" id="UP000230729"/>
    </source>
</evidence>
<dbReference type="Pfam" id="PF13528">
    <property type="entry name" value="Glyco_trans_1_3"/>
    <property type="match status" value="1"/>
</dbReference>
<dbReference type="Gene3D" id="3.40.50.2000">
    <property type="entry name" value="Glycogen Phosphorylase B"/>
    <property type="match status" value="1"/>
</dbReference>
<dbReference type="PANTHER" id="PTHR21015:SF22">
    <property type="entry name" value="GLYCOSYLTRANSFERASE"/>
    <property type="match status" value="1"/>
</dbReference>
<protein>
    <submittedName>
        <fullName evidence="1">Teichoic acid biosynthesis protein</fullName>
    </submittedName>
</protein>
<organism evidence="1 2">
    <name type="scientific">Candidatus Falkowbacteria bacterium CG23_combo_of_CG06-09_8_20_14_all_49_15</name>
    <dbReference type="NCBI Taxonomy" id="1974572"/>
    <lineage>
        <taxon>Bacteria</taxon>
        <taxon>Candidatus Falkowiibacteriota</taxon>
    </lineage>
</organism>
<comment type="caution">
    <text evidence="1">The sequence shown here is derived from an EMBL/GenBank/DDBJ whole genome shotgun (WGS) entry which is preliminary data.</text>
</comment>
<name>A0A2G9ZJW5_9BACT</name>
<accession>A0A2G9ZJW5</accession>
<dbReference type="SUPFAM" id="SSF53756">
    <property type="entry name" value="UDP-Glycosyltransferase/glycogen phosphorylase"/>
    <property type="match status" value="1"/>
</dbReference>
<dbReference type="GO" id="GO:0016757">
    <property type="term" value="F:glycosyltransferase activity"/>
    <property type="evidence" value="ECO:0007669"/>
    <property type="project" value="TreeGrafter"/>
</dbReference>
<dbReference type="PANTHER" id="PTHR21015">
    <property type="entry name" value="UDP-N-ACETYLGLUCOSAMINE--N-ACETYLMURAMYL-(PENTAPEPTIDE) PYROPHOSPHORYL-UNDECAPRENOL N-ACETYLGLUCOSAMINE TRANSFERASE 1"/>
    <property type="match status" value="1"/>
</dbReference>
<reference evidence="1 2" key="1">
    <citation type="submission" date="2017-09" db="EMBL/GenBank/DDBJ databases">
        <title>Depth-based differentiation of microbial function through sediment-hosted aquifers and enrichment of novel symbionts in the deep terrestrial subsurface.</title>
        <authorList>
            <person name="Probst A.J."/>
            <person name="Ladd B."/>
            <person name="Jarett J.K."/>
            <person name="Geller-Mcgrath D.E."/>
            <person name="Sieber C.M."/>
            <person name="Emerson J.B."/>
            <person name="Anantharaman K."/>
            <person name="Thomas B.C."/>
            <person name="Malmstrom R."/>
            <person name="Stieglmeier M."/>
            <person name="Klingl A."/>
            <person name="Woyke T."/>
            <person name="Ryan C.M."/>
            <person name="Banfield J.F."/>
        </authorList>
    </citation>
    <scope>NUCLEOTIDE SEQUENCE [LARGE SCALE GENOMIC DNA]</scope>
    <source>
        <strain evidence="1">CG23_combo_of_CG06-09_8_20_14_all_49_15</strain>
    </source>
</reference>
<dbReference type="Proteomes" id="UP000230729">
    <property type="component" value="Unassembled WGS sequence"/>
</dbReference>
<gene>
    <name evidence="1" type="ORF">COX22_04280</name>
</gene>
<evidence type="ECO:0000313" key="1">
    <source>
        <dbReference type="EMBL" id="PIP33457.1"/>
    </source>
</evidence>
<dbReference type="EMBL" id="PCSD01000099">
    <property type="protein sequence ID" value="PIP33457.1"/>
    <property type="molecule type" value="Genomic_DNA"/>
</dbReference>